<dbReference type="OrthoDB" id="9797178at2"/>
<feature type="domain" description="N-acetyltransferase" evidence="1">
    <location>
        <begin position="2"/>
        <end position="146"/>
    </location>
</feature>
<dbReference type="SUPFAM" id="SSF55729">
    <property type="entry name" value="Acyl-CoA N-acyltransferases (Nat)"/>
    <property type="match status" value="1"/>
</dbReference>
<dbReference type="Pfam" id="PF00583">
    <property type="entry name" value="Acetyltransf_1"/>
    <property type="match status" value="1"/>
</dbReference>
<evidence type="ECO:0000313" key="3">
    <source>
        <dbReference type="Proteomes" id="UP000324974"/>
    </source>
</evidence>
<evidence type="ECO:0000313" key="2">
    <source>
        <dbReference type="EMBL" id="QEL15243.1"/>
    </source>
</evidence>
<dbReference type="EMBL" id="CP042425">
    <property type="protein sequence ID" value="QEL15243.1"/>
    <property type="molecule type" value="Genomic_DNA"/>
</dbReference>
<dbReference type="Gene3D" id="3.40.630.30">
    <property type="match status" value="1"/>
</dbReference>
<name>A0A5C1AAN9_9BACT</name>
<reference evidence="3" key="1">
    <citation type="submission" date="2019-08" db="EMBL/GenBank/DDBJ databases">
        <title>Limnoglobus roseus gen. nov., sp. nov., a novel freshwater planctomycete with a giant genome from the family Gemmataceae.</title>
        <authorList>
            <person name="Kulichevskaya I.S."/>
            <person name="Naumoff D.G."/>
            <person name="Miroshnikov K."/>
            <person name="Ivanova A."/>
            <person name="Philippov D.A."/>
            <person name="Hakobyan A."/>
            <person name="Rijpstra I.C."/>
            <person name="Sinninghe Damste J.S."/>
            <person name="Liesack W."/>
            <person name="Dedysh S.N."/>
        </authorList>
    </citation>
    <scope>NUCLEOTIDE SEQUENCE [LARGE SCALE GENOMIC DNA]</scope>
    <source>
        <strain evidence="3">PX52</strain>
    </source>
</reference>
<accession>A0A5C1AAN9</accession>
<dbReference type="InterPro" id="IPR000182">
    <property type="entry name" value="GNAT_dom"/>
</dbReference>
<evidence type="ECO:0000259" key="1">
    <source>
        <dbReference type="PROSITE" id="PS51186"/>
    </source>
</evidence>
<dbReference type="AlphaFoldDB" id="A0A5C1AAN9"/>
<proteinExistence type="predicted"/>
<keyword evidence="2" id="KW-0808">Transferase</keyword>
<organism evidence="2 3">
    <name type="scientific">Limnoglobus roseus</name>
    <dbReference type="NCBI Taxonomy" id="2598579"/>
    <lineage>
        <taxon>Bacteria</taxon>
        <taxon>Pseudomonadati</taxon>
        <taxon>Planctomycetota</taxon>
        <taxon>Planctomycetia</taxon>
        <taxon>Gemmatales</taxon>
        <taxon>Gemmataceae</taxon>
        <taxon>Limnoglobus</taxon>
    </lineage>
</organism>
<dbReference type="CDD" id="cd04301">
    <property type="entry name" value="NAT_SF"/>
    <property type="match status" value="1"/>
</dbReference>
<dbReference type="Proteomes" id="UP000324974">
    <property type="component" value="Chromosome"/>
</dbReference>
<dbReference type="GO" id="GO:0016747">
    <property type="term" value="F:acyltransferase activity, transferring groups other than amino-acyl groups"/>
    <property type="evidence" value="ECO:0007669"/>
    <property type="project" value="InterPro"/>
</dbReference>
<dbReference type="KEGG" id="lrs:PX52LOC_02158"/>
<dbReference type="PROSITE" id="PS51186">
    <property type="entry name" value="GNAT"/>
    <property type="match status" value="1"/>
</dbReference>
<dbReference type="RefSeq" id="WP_149110072.1">
    <property type="nucleotide sequence ID" value="NZ_CP042425.1"/>
</dbReference>
<sequence>MAEVRFERPGDAAAIYAVHSGSFPIDGEARLVDLLRDAGRLSVSLVAEAGGTIVGHVAFSPVTTATGATGAGLAPLAVVEGHRRRGVAAELVRAGLEACRDAGFGWAVVLGEPAYYGRFGFRPAPDFGLSDEYGGGPAFQAIELLPGSLPTGAGLVRYAPEFASLG</sequence>
<keyword evidence="3" id="KW-1185">Reference proteome</keyword>
<protein>
    <submittedName>
        <fullName evidence="2">N-acetyltransferase</fullName>
    </submittedName>
</protein>
<dbReference type="InterPro" id="IPR016181">
    <property type="entry name" value="Acyl_CoA_acyltransferase"/>
</dbReference>
<gene>
    <name evidence="2" type="ORF">PX52LOC_02158</name>
</gene>